<accession>A0A645FMQ4</accession>
<protein>
    <submittedName>
        <fullName evidence="1">Uncharacterized protein</fullName>
    </submittedName>
</protein>
<dbReference type="AlphaFoldDB" id="A0A645FMQ4"/>
<organism evidence="1">
    <name type="scientific">bioreactor metagenome</name>
    <dbReference type="NCBI Taxonomy" id="1076179"/>
    <lineage>
        <taxon>unclassified sequences</taxon>
        <taxon>metagenomes</taxon>
        <taxon>ecological metagenomes</taxon>
    </lineage>
</organism>
<evidence type="ECO:0000313" key="1">
    <source>
        <dbReference type="EMBL" id="MPN15698.1"/>
    </source>
</evidence>
<reference evidence="1" key="1">
    <citation type="submission" date="2019-08" db="EMBL/GenBank/DDBJ databases">
        <authorList>
            <person name="Kucharzyk K."/>
            <person name="Murdoch R.W."/>
            <person name="Higgins S."/>
            <person name="Loffler F."/>
        </authorList>
    </citation>
    <scope>NUCLEOTIDE SEQUENCE</scope>
</reference>
<proteinExistence type="predicted"/>
<comment type="caution">
    <text evidence="1">The sequence shown here is derived from an EMBL/GenBank/DDBJ whole genome shotgun (WGS) entry which is preliminary data.</text>
</comment>
<name>A0A645FMQ4_9ZZZZ</name>
<dbReference type="EMBL" id="VSSQ01062536">
    <property type="protein sequence ID" value="MPN15698.1"/>
    <property type="molecule type" value="Genomic_DNA"/>
</dbReference>
<gene>
    <name evidence="1" type="ORF">SDC9_163032</name>
</gene>
<sequence>MPHGAELIAALLLQALLRPLLRFEGTLFVDFLRPFAGLREDIDAFRPNLDKPFGVKRCAGRVFVRLDFQYADIQRRNHWHMPCHDAERARDGLNADIDRFSAEKLPLRRDNHEVKGFCHDRSSPIAHAIDFFGCG</sequence>